<dbReference type="Gene3D" id="2.40.50.140">
    <property type="entry name" value="Nucleic acid-binding proteins"/>
    <property type="match status" value="3"/>
</dbReference>
<dbReference type="CDD" id="cd04493">
    <property type="entry name" value="BRCA2DBD_OB1"/>
    <property type="match status" value="1"/>
</dbReference>
<evidence type="ECO:0000313" key="18">
    <source>
        <dbReference type="Proteomes" id="UP000007646"/>
    </source>
</evidence>
<dbReference type="GO" id="GO:0000800">
    <property type="term" value="C:lateral element"/>
    <property type="evidence" value="ECO:0007669"/>
    <property type="project" value="Ensembl"/>
</dbReference>
<feature type="compositionally biased region" description="Polar residues" evidence="15">
    <location>
        <begin position="1869"/>
        <end position="1878"/>
    </location>
</feature>
<dbReference type="GO" id="GO:0006289">
    <property type="term" value="P:nucleotide-excision repair"/>
    <property type="evidence" value="ECO:0007669"/>
    <property type="project" value="Ensembl"/>
</dbReference>
<dbReference type="GO" id="GO:0003697">
    <property type="term" value="F:single-stranded DNA binding"/>
    <property type="evidence" value="ECO:0007669"/>
    <property type="project" value="Ensembl"/>
</dbReference>
<dbReference type="GO" id="GO:0071479">
    <property type="term" value="P:cellular response to ionizing radiation"/>
    <property type="evidence" value="ECO:0007669"/>
    <property type="project" value="Ensembl"/>
</dbReference>
<dbReference type="InterPro" id="IPR015188">
    <property type="entry name" value="BRCA2_OB_3"/>
</dbReference>
<feature type="region of interest" description="Disordered" evidence="15">
    <location>
        <begin position="2349"/>
        <end position="2368"/>
    </location>
</feature>
<dbReference type="GO" id="GO:0033600">
    <property type="term" value="P:negative regulation of mammary gland epithelial cell proliferation"/>
    <property type="evidence" value="ECO:0007669"/>
    <property type="project" value="Ensembl"/>
</dbReference>
<dbReference type="GO" id="GO:0000152">
    <property type="term" value="C:nuclear ubiquitin ligase complex"/>
    <property type="evidence" value="ECO:0007669"/>
    <property type="project" value="Ensembl"/>
</dbReference>
<dbReference type="Pfam" id="PF09121">
    <property type="entry name" value="Tower"/>
    <property type="match status" value="1"/>
</dbReference>
<dbReference type="eggNOG" id="KOG4751">
    <property type="taxonomic scope" value="Eukaryota"/>
</dbReference>
<dbReference type="GO" id="GO:0042771">
    <property type="term" value="P:intrinsic apoptotic signaling pathway in response to DNA damage by p53 class mediator"/>
    <property type="evidence" value="ECO:0007669"/>
    <property type="project" value="Ensembl"/>
</dbReference>
<evidence type="ECO:0000256" key="3">
    <source>
        <dbReference type="ARBA" id="ARBA00022490"/>
    </source>
</evidence>
<reference evidence="17" key="2">
    <citation type="submission" date="2025-08" db="UniProtKB">
        <authorList>
            <consortium name="Ensembl"/>
        </authorList>
    </citation>
    <scope>IDENTIFICATION</scope>
    <source>
        <strain evidence="17">Isolate ISIS603380</strain>
    </source>
</reference>
<evidence type="ECO:0000256" key="5">
    <source>
        <dbReference type="ARBA" id="ARBA00022737"/>
    </source>
</evidence>
<evidence type="ECO:0000256" key="12">
    <source>
        <dbReference type="ARBA" id="ARBA00023242"/>
    </source>
</evidence>
<dbReference type="InParanoid" id="G3SQY0"/>
<evidence type="ECO:0000256" key="6">
    <source>
        <dbReference type="ARBA" id="ARBA00022763"/>
    </source>
</evidence>
<dbReference type="GO" id="GO:0045931">
    <property type="term" value="P:positive regulation of mitotic cell cycle"/>
    <property type="evidence" value="ECO:0007669"/>
    <property type="project" value="Ensembl"/>
</dbReference>
<dbReference type="CDD" id="cd04494">
    <property type="entry name" value="BRCA2DBD_OB2"/>
    <property type="match status" value="1"/>
</dbReference>
<dbReference type="GO" id="GO:0010165">
    <property type="term" value="P:response to X-ray"/>
    <property type="evidence" value="ECO:0007669"/>
    <property type="project" value="Ensembl"/>
</dbReference>
<feature type="coiled-coil region" evidence="14">
    <location>
        <begin position="2796"/>
        <end position="2823"/>
    </location>
</feature>
<dbReference type="GO" id="GO:0010484">
    <property type="term" value="F:histone H3 acetyltransferase activity"/>
    <property type="evidence" value="ECO:0007669"/>
    <property type="project" value="Ensembl"/>
</dbReference>
<dbReference type="GO" id="GO:0001833">
    <property type="term" value="P:inner cell mass cell proliferation"/>
    <property type="evidence" value="ECO:0007669"/>
    <property type="project" value="Ensembl"/>
</dbReference>
<dbReference type="SUPFAM" id="SSF81872">
    <property type="entry name" value="BRCA2 helical domain"/>
    <property type="match status" value="1"/>
</dbReference>
<dbReference type="GO" id="GO:0007420">
    <property type="term" value="P:brain development"/>
    <property type="evidence" value="ECO:0007669"/>
    <property type="project" value="Ensembl"/>
</dbReference>
<sequence length="3302" mass="365208">MPVGFKERPTFFEIFKAQCSKADLGPVSLNWFEELSSEAPPYKSERAEEAEYKISSYGSNPFKTPQRKPYYNQLASTPIIFKDQGITPALYQSPLNISGKDIASSKQSRFSVRAEMSQAKDVTSPPLNPCLSESPVLRCMHVTPQREKSVLCGSLFHTPKLMKGQTPKRISESLGAEVDPDMSWSSSLATPPTLSSTVLIVRDEEAPETVFPDDSAISKNHFSNHNKSLKKNDQFIPSVPDSENENQGEVISRELGNFLGEVNSCEDHPEGGAPSALEEEGHETVAHISEEDSFSLCVSKYKTGNLQKVKTDKTRKKYFNKTKAGECEEAKKLEESRHLFAFEMEPNDSDPLGSSAPGEEPTGNIGHTVSKELVASSASEWPQLTLSGLNGTQMERIPLLPTSCDQNNSEKDLIGTEEECANFTTSENSLSRISRLPKTEKLLNEERVVNKSEEEQSPLSHKDSILAVKQTASGTSPVASLSQGITKSIFKIRESPDVAFGVVFSDNMTDSNLKEKPEAPESGLEIGANCSQRWGSLCPSLVGNGSCPVTTKHASVTLKNAGLISTLKKKTKKFIYSVNDKTSYPGEKMQKDQESEPTHCSAQFEAPLTFLNSGSGLLHSSVKKNSSQNDTEGPTLSLTSSFKTILRKSSNNESSCNNKVISQDLDYKATEVNTEEPLSPVTTGPDCPSCLQESHGDGDPTGQRASDVKRKVLAAAHRPAVRHSEVELSGVHFQLQKSFLYDHHNASSLGLTPRSKDPLSNSVVISRDKESYKMSEELKHKNREATFELTKNIPLEKNQEMFVLNENSKKAELSPPEKYMKVASHFVKVQFNQNIDVTVISKEQEETALISKITIDPNSKELFPENEDNCVFQMTNKRNTAILEDIKGLPKASFGCVKEPVLKSPTMVVYSDIGDERAAQLLLTEGDDSSDVVRDLTEENRNREKQHLKMTLSQHVKSDVSLEVDRKSSRNNSYVGRRAGLLDPVSNYSFGGGFRTASDKEIKLSEHNIKKSKALFKDIEDQYPESLACVEIVNPLSLDDQKKLNRPHALDWQTLKTASGDEWNSVFVSDNRSGRTAPQILSLKQDFNSNHNLTPSQKAEITELSTILEESGSQFEFTQFRKPSRILENNTCERSENQITVLNNSSEGWKDVARGVTTNAPPTSQVDNSKKWDGAVGDKQKVAGLLKSNSDESASGCLTHKNKEKFTGFCSALGTKISVSGEALQSALKLFRDIEDVREDASAEVDRGGSSRSQCASVVSVSELKNFNSDENLSEKHSKCHVILQNNIDITTGMFVEWNTDSCKRNTDEEDKCTGTSRNACNLGESNGNESSRNDTVCIYEDENALPCMTDQHDVYLEVPRQFIKEGNNEIKEGVSDLTCLEVVKAEETFHVDSSDKQSASNKMGQNVKNFDICDLPIQAANRKNIRVSKESLNKVVSLFDKKYAEEELSNFSDSLSSELLSDLNNKMDSSSNEERNTVKNKIWEGSNPVGTENKLLTVHRQPKCEIEKTREPTMLGFHTASGKKVKIAKQSLDKVKNLFDENEQDNSSEVFSFPHQGAKTVKEIEECKEGLELACETVETTTFSKSEDMVNSLGDNKRGVFSDETMELVNDHLCSHTENLKTSSSVSSEVEVHENVEKETAKSPTTCFRNRSTCSASENTALAFYTGRGRQISVSQTSLSEAKKWVREGELEDQPGKINAAKVACLKEHPQGCVGNPSYGNSSDSIITENDKNHLSEKQDLSYLSNNCLHNSDLCHSDEVHNESGYLSKNKMDNGGIERVVKNVKDRKSTSVSEVTSTVRKANTNPQTGNEDICAQKLVTGTSPCKNENVATEFVISDLNNFEVGPPVFSTASGETIKRVSEIFADSSSKVVQQNTESKSDADKTKPVADCSAELDGPEGDAFPNPLGGEECSMHSREALDDIHSAQILPHNQSMSELDKVCEIRPCQVNLKTSDVCKLNTGMLPKSLSSTNACGIFSTASGKSVQVSDASLQKTRQVFSEIEESTKYLFSKLSFKSNEDSNKFTKEKNTVIHTKNKLLPPQEGFSSSVNALHKAKEMLEEFDRITTECSHHLPTSRQDVSKTPPPIGKRIPKHPVNAKMEKTYYKEFRFSNNSNVENGSSETDHPIKASPHLCQSKQEVSLVENVHLLAKEQTLPRNIKMEISKIKTFSNLPVKTNMEVCSTYSKDPENRFETEAVEIARAFMEDGELTDSEPPSHAKHPQLTCPKSEEPAVRIGKRRNALVSAAREPPIKRSLLNEFDRIVENQEKSLQASKSTPDGTIKDRRLFMHRISLTPISCAPICSNKKKRGRMSASLGKEVRSLVEVGGPDAAPTLHRLSSITHVTSFPPRDLKSEHSVTTGTPTKVFVPPFKTKSRAQRNEQCAAGNVNLEENKQTQKSAVKLGSGDSENNINEGGIHPFSKNLITNLQNARDRQDTRIKMKQRQRVCPQPGSLYLAKTSTVPRLSLKMAVGGRAPSTCSPKQLYMYGVPEHCIKINSKTAESFRFHAQDYFGKEALWAGKGIQLADGGWLIPSNDGKAGKEEFYRALCDTPGVDPKLISRDWVYNHYRWILWKLAAMEFSFPKEFANRCLTPERVLLQLKYRYDVEVDRSRRSAIKKITERDDTAAKTLVLCVSAIISSNTNVHETSSSTTSSVGSRSVAILELTDGWYAIRAQLDAPLSVLLKKGRLAVGQKIITHGAELVGSPDACTPLEAPESLLLKISANSTRPACWYAKLGFFPDPRPFSLPLSSLFSDGGHVGCVDVIIQRAYPIQWVEKTPSGLYIFRDERAEEKEAAKYAETQQKKLEALLAKIQAEFEEQEETAAKQCIPSRALTRQQIRALQDGAELYEAVKNAPDPGHLEGYFSEEQLRALSNHRRVLNDKKQAQIQSEFRRAVGSAEPGGPGLSRDVAAVWKLRVVTYEKKGKDSVILSVWCPSSDLCSLLTEGRRYRIYHLATSKSKSKSERANIQLTATKKTQYQQLPASDEILLQVYQPREPLHFSKLLDPDFHPPCSEVDLIGFVVSVVKKPGFAPLVYLSDECHNLLAVKFWTDINEDIVKPPTLIAASNLQWRPESASGIPTLFAGDVSTFSASPKEGHFQEAFSRAKNAIENTDVFCNDAEDKLQHILTAHDPKWCTPNKDCTSEPHSAPAGLGADSKFLLSFPNHEINYQSSLSLHSKGKSLSIPVSAQKTSKSCCKGEKDSDDQKTVRKRRALDFLSRLPLPPPVSPICTFVSPAAQKAFQPPRSCGTKHETPIKKAGWTSPQMAPLRRASETSVLESDSIPDEELALINTQALLSGSAG</sequence>
<dbReference type="GO" id="GO:0045893">
    <property type="term" value="P:positive regulation of DNA-templated transcription"/>
    <property type="evidence" value="ECO:0007669"/>
    <property type="project" value="Ensembl"/>
</dbReference>
<feature type="repeat" description="BRCA2" evidence="13">
    <location>
        <begin position="987"/>
        <end position="1021"/>
    </location>
</feature>
<feature type="repeat" description="BRCA2" evidence="13">
    <location>
        <begin position="1971"/>
        <end position="2005"/>
    </location>
</feature>
<protein>
    <submittedName>
        <fullName evidence="17">BRCA2 DNA repair associated</fullName>
    </submittedName>
</protein>
<dbReference type="OMA" id="CWYTKLG"/>
<reference evidence="17 18" key="1">
    <citation type="submission" date="2009-06" db="EMBL/GenBank/DDBJ databases">
        <title>The Genome Sequence of Loxodonta africana (African elephant).</title>
        <authorList>
            <person name="Di Palma F."/>
            <person name="Heiman D."/>
            <person name="Young S."/>
            <person name="Johnson J."/>
            <person name="Lander E.S."/>
            <person name="Lindblad-Toh K."/>
        </authorList>
    </citation>
    <scope>NUCLEOTIDE SEQUENCE [LARGE SCALE GENOMIC DNA]</scope>
    <source>
        <strain evidence="17 18">Isolate ISIS603380</strain>
    </source>
</reference>
<dbReference type="GO" id="GO:0007283">
    <property type="term" value="P:spermatogenesis"/>
    <property type="evidence" value="ECO:0007669"/>
    <property type="project" value="Ensembl"/>
</dbReference>
<feature type="region of interest" description="Disordered" evidence="15">
    <location>
        <begin position="2208"/>
        <end position="2232"/>
    </location>
</feature>
<dbReference type="InterPro" id="IPR012340">
    <property type="entry name" value="NA-bd_OB-fold"/>
</dbReference>
<dbReference type="GO" id="GO:0000724">
    <property type="term" value="P:double-strand break repair via homologous recombination"/>
    <property type="evidence" value="ECO:0007669"/>
    <property type="project" value="Ensembl"/>
</dbReference>
<keyword evidence="12" id="KW-0539">Nucleus</keyword>
<evidence type="ECO:0000256" key="4">
    <source>
        <dbReference type="ARBA" id="ARBA00022553"/>
    </source>
</evidence>
<dbReference type="PIRSF" id="PIRSF002397">
    <property type="entry name" value="BRCA2"/>
    <property type="match status" value="1"/>
</dbReference>
<dbReference type="GO" id="GO:1990391">
    <property type="term" value="C:DNA repair complex"/>
    <property type="evidence" value="ECO:0007669"/>
    <property type="project" value="Ensembl"/>
</dbReference>
<dbReference type="Pfam" id="PF00634">
    <property type="entry name" value="BRCA2"/>
    <property type="match status" value="5"/>
</dbReference>
<dbReference type="GO" id="GO:0030330">
    <property type="term" value="P:DNA damage response, signal transduction by p53 class mediator"/>
    <property type="evidence" value="ECO:0007669"/>
    <property type="project" value="Ensembl"/>
</dbReference>
<keyword evidence="4" id="KW-0597">Phosphoprotein</keyword>
<feature type="region of interest" description="Disordered" evidence="15">
    <location>
        <begin position="344"/>
        <end position="366"/>
    </location>
</feature>
<evidence type="ECO:0000256" key="8">
    <source>
        <dbReference type="ARBA" id="ARBA00023125"/>
    </source>
</evidence>
<dbReference type="SUPFAM" id="SSF50249">
    <property type="entry name" value="Nucleic acid-binding proteins"/>
    <property type="match status" value="3"/>
</dbReference>
<evidence type="ECO:0000256" key="13">
    <source>
        <dbReference type="PROSITE-ProRule" id="PRU00032"/>
    </source>
</evidence>
<dbReference type="InterPro" id="IPR048262">
    <property type="entry name" value="BRCA2_OB_2_dom"/>
</dbReference>
<dbReference type="PROSITE" id="PS50138">
    <property type="entry name" value="BRCA2_REPEAT"/>
    <property type="match status" value="5"/>
</dbReference>
<dbReference type="GO" id="GO:0090398">
    <property type="term" value="P:cellular senescence"/>
    <property type="evidence" value="ECO:0007669"/>
    <property type="project" value="Ensembl"/>
</dbReference>
<evidence type="ECO:0000256" key="11">
    <source>
        <dbReference type="ARBA" id="ARBA00023212"/>
    </source>
</evidence>
<dbReference type="Pfam" id="PF21318">
    <property type="entry name" value="BRCA2DBD_OB2"/>
    <property type="match status" value="1"/>
</dbReference>
<dbReference type="Pfam" id="PF22687">
    <property type="entry name" value="BRCA2_TR2"/>
    <property type="match status" value="1"/>
</dbReference>
<dbReference type="GO" id="GO:0030141">
    <property type="term" value="C:secretory granule"/>
    <property type="evidence" value="ECO:0007669"/>
    <property type="project" value="Ensembl"/>
</dbReference>
<dbReference type="GO" id="GO:0043015">
    <property type="term" value="F:gamma-tubulin binding"/>
    <property type="evidence" value="ECO:0007669"/>
    <property type="project" value="Ensembl"/>
</dbReference>
<dbReference type="GO" id="GO:0071425">
    <property type="term" value="P:hematopoietic stem cell proliferation"/>
    <property type="evidence" value="ECO:0007669"/>
    <property type="project" value="Ensembl"/>
</dbReference>
<dbReference type="SUPFAM" id="SSF81878">
    <property type="entry name" value="BRCA2 tower domain"/>
    <property type="match status" value="1"/>
</dbReference>
<feature type="compositionally biased region" description="Basic and acidic residues" evidence="15">
    <location>
        <begin position="1879"/>
        <end position="1888"/>
    </location>
</feature>
<organism evidence="17 18">
    <name type="scientific">Loxodonta africana</name>
    <name type="common">African elephant</name>
    <dbReference type="NCBI Taxonomy" id="9785"/>
    <lineage>
        <taxon>Eukaryota</taxon>
        <taxon>Metazoa</taxon>
        <taxon>Chordata</taxon>
        <taxon>Craniata</taxon>
        <taxon>Vertebrata</taxon>
        <taxon>Euteleostomi</taxon>
        <taxon>Mammalia</taxon>
        <taxon>Eutheria</taxon>
        <taxon>Afrotheria</taxon>
        <taxon>Proboscidea</taxon>
        <taxon>Elephantidae</taxon>
        <taxon>Loxodonta</taxon>
    </lineage>
</organism>
<dbReference type="PANTHER" id="PTHR11289:SF0">
    <property type="entry name" value="BREAST CANCER TYPE 2 SUSCEPTIBILITY PROTEIN"/>
    <property type="match status" value="1"/>
</dbReference>
<comment type="subcellular location">
    <subcellularLocation>
        <location evidence="2">Cytoplasm</location>
        <location evidence="2">Cytoskeleton</location>
        <location evidence="2">Microtubule organizing center</location>
        <location evidence="2">Centrosome</location>
    </subcellularLocation>
    <subcellularLocation>
        <location evidence="1">Nucleus</location>
    </subcellularLocation>
</comment>
<evidence type="ECO:0000256" key="10">
    <source>
        <dbReference type="ARBA" id="ARBA00023204"/>
    </source>
</evidence>
<feature type="region of interest" description="Disordered" evidence="15">
    <location>
        <begin position="261"/>
        <end position="281"/>
    </location>
</feature>
<evidence type="ECO:0000256" key="1">
    <source>
        <dbReference type="ARBA" id="ARBA00004123"/>
    </source>
</evidence>
<dbReference type="GO" id="GO:0005654">
    <property type="term" value="C:nucleoplasm"/>
    <property type="evidence" value="ECO:0007669"/>
    <property type="project" value="Ensembl"/>
</dbReference>
<feature type="domain" description="Tower" evidence="16">
    <location>
        <begin position="2775"/>
        <end position="2816"/>
    </location>
</feature>
<dbReference type="Pfam" id="PF09169">
    <property type="entry name" value="BRCA-2_helical"/>
    <property type="match status" value="1"/>
</dbReference>
<evidence type="ECO:0000313" key="17">
    <source>
        <dbReference type="Ensembl" id="ENSLAFP00000002234.3"/>
    </source>
</evidence>
<dbReference type="Proteomes" id="UP000007646">
    <property type="component" value="Unassembled WGS sequence"/>
</dbReference>
<dbReference type="GO" id="GO:0010225">
    <property type="term" value="P:response to UV-C"/>
    <property type="evidence" value="ECO:0007669"/>
    <property type="project" value="Ensembl"/>
</dbReference>
<reference evidence="17" key="3">
    <citation type="submission" date="2025-09" db="UniProtKB">
        <authorList>
            <consortium name="Ensembl"/>
        </authorList>
    </citation>
    <scope>IDENTIFICATION</scope>
    <source>
        <strain evidence="17">Isolate ISIS603380</strain>
    </source>
</reference>
<dbReference type="InterPro" id="IPR015187">
    <property type="entry name" value="BRCA2_OB_1"/>
</dbReference>
<keyword evidence="11" id="KW-0206">Cytoskeleton</keyword>
<dbReference type="FunCoup" id="G3SQY0">
    <property type="interactions" value="182"/>
</dbReference>
<dbReference type="GO" id="GO:0007141">
    <property type="term" value="P:male meiosis I"/>
    <property type="evidence" value="ECO:0007669"/>
    <property type="project" value="Ensembl"/>
</dbReference>
<gene>
    <name evidence="17" type="primary">BRCA2</name>
</gene>
<evidence type="ECO:0000256" key="9">
    <source>
        <dbReference type="ARBA" id="ARBA00023172"/>
    </source>
</evidence>
<dbReference type="GO" id="GO:0051298">
    <property type="term" value="P:centrosome duplication"/>
    <property type="evidence" value="ECO:0007669"/>
    <property type="project" value="Ensembl"/>
</dbReference>
<keyword evidence="5" id="KW-0677">Repeat</keyword>
<dbReference type="PANTHER" id="PTHR11289">
    <property type="entry name" value="BREAST CANCER TYPE 2 SUSCEPTIBILITY PROTEIN BRCA2"/>
    <property type="match status" value="1"/>
</dbReference>
<keyword evidence="9" id="KW-0233">DNA recombination</keyword>
<dbReference type="FunFam" id="2.40.50.140:FF:000205">
    <property type="entry name" value="Breast cancer susceptibility protein 2"/>
    <property type="match status" value="1"/>
</dbReference>
<evidence type="ECO:0000256" key="7">
    <source>
        <dbReference type="ARBA" id="ARBA00022843"/>
    </source>
</evidence>
<keyword evidence="14" id="KW-0175">Coiled coil</keyword>
<name>G3SQY0_LOXAF</name>
<evidence type="ECO:0000256" key="2">
    <source>
        <dbReference type="ARBA" id="ARBA00004300"/>
    </source>
</evidence>
<dbReference type="GO" id="GO:0010332">
    <property type="term" value="P:response to gamma radiation"/>
    <property type="evidence" value="ECO:0007669"/>
    <property type="project" value="Ensembl"/>
</dbReference>
<dbReference type="InterPro" id="IPR055077">
    <property type="entry name" value="BRCA2_TR2"/>
</dbReference>
<dbReference type="InterPro" id="IPR036315">
    <property type="entry name" value="BRCA2_hlx_sf"/>
</dbReference>
<keyword evidence="10" id="KW-0234">DNA repair</keyword>
<feature type="repeat" description="BRCA2" evidence="13">
    <location>
        <begin position="1202"/>
        <end position="1236"/>
    </location>
</feature>
<keyword evidence="3" id="KW-0963">Cytoplasm</keyword>
<dbReference type="Ensembl" id="ENSLAFT00000002671.3">
    <property type="protein sequence ID" value="ENSLAFP00000002234.3"/>
    <property type="gene ID" value="ENSLAFG00000002670.3"/>
</dbReference>
<dbReference type="CDD" id="cd04495">
    <property type="entry name" value="BRCA2DBD_OB3"/>
    <property type="match status" value="1"/>
</dbReference>
<dbReference type="Pfam" id="PF09103">
    <property type="entry name" value="BRCA-2_OB1"/>
    <property type="match status" value="1"/>
</dbReference>
<feature type="repeat" description="BRCA2" evidence="13">
    <location>
        <begin position="1658"/>
        <end position="1692"/>
    </location>
</feature>
<evidence type="ECO:0000259" key="16">
    <source>
        <dbReference type="SMART" id="SM01341"/>
    </source>
</evidence>
<dbReference type="GO" id="GO:1990426">
    <property type="term" value="P:mitotic recombination-dependent replication fork processing"/>
    <property type="evidence" value="ECO:0007669"/>
    <property type="project" value="Ensembl"/>
</dbReference>
<dbReference type="GO" id="GO:0000781">
    <property type="term" value="C:chromosome, telomeric region"/>
    <property type="evidence" value="ECO:0007669"/>
    <property type="project" value="Ensembl"/>
</dbReference>
<dbReference type="GeneTree" id="ENSGT00390000003602"/>
<feature type="region of interest" description="Disordered" evidence="15">
    <location>
        <begin position="2071"/>
        <end position="2094"/>
    </location>
</feature>
<accession>G3SQY0</accession>
<proteinExistence type="predicted"/>
<feature type="region of interest" description="Disordered" evidence="15">
    <location>
        <begin position="3244"/>
        <end position="3275"/>
    </location>
</feature>
<dbReference type="SMART" id="SM01341">
    <property type="entry name" value="Tower"/>
    <property type="match status" value="1"/>
</dbReference>
<evidence type="ECO:0000256" key="14">
    <source>
        <dbReference type="SAM" id="Coils"/>
    </source>
</evidence>
<dbReference type="GO" id="GO:0070200">
    <property type="term" value="P:establishment of protein localization to telomere"/>
    <property type="evidence" value="ECO:0007669"/>
    <property type="project" value="Ensembl"/>
</dbReference>
<keyword evidence="7" id="KW-0832">Ubl conjugation</keyword>
<feature type="region of interest" description="Disordered" evidence="15">
    <location>
        <begin position="1869"/>
        <end position="1904"/>
    </location>
</feature>
<dbReference type="GO" id="GO:0002020">
    <property type="term" value="F:protease binding"/>
    <property type="evidence" value="ECO:0007669"/>
    <property type="project" value="Ensembl"/>
</dbReference>
<dbReference type="GO" id="GO:0033593">
    <property type="term" value="C:BRCA2-MAGE-D1 complex"/>
    <property type="evidence" value="ECO:0007669"/>
    <property type="project" value="Ensembl"/>
</dbReference>
<keyword evidence="6" id="KW-0227">DNA damage</keyword>
<keyword evidence="8" id="KW-0238">DNA-binding</keyword>
<dbReference type="InterPro" id="IPR015252">
    <property type="entry name" value="BRCA2_hlx"/>
</dbReference>
<dbReference type="Gene3D" id="6.10.70.10">
    <property type="match status" value="1"/>
</dbReference>
<dbReference type="InterPro" id="IPR002093">
    <property type="entry name" value="BRCA2_repeat"/>
</dbReference>
<feature type="region of interest" description="Disordered" evidence="15">
    <location>
        <begin position="675"/>
        <end position="706"/>
    </location>
</feature>
<dbReference type="GO" id="GO:0005829">
    <property type="term" value="C:cytosol"/>
    <property type="evidence" value="ECO:0007669"/>
    <property type="project" value="Ensembl"/>
</dbReference>
<dbReference type="GO" id="GO:0008585">
    <property type="term" value="P:female gonad development"/>
    <property type="evidence" value="ECO:0007669"/>
    <property type="project" value="Ensembl"/>
</dbReference>
<dbReference type="STRING" id="9785.ENSLAFP00000002234"/>
<dbReference type="GO" id="GO:0042802">
    <property type="term" value="F:identical protein binding"/>
    <property type="evidence" value="ECO:0007669"/>
    <property type="project" value="Ensembl"/>
</dbReference>
<dbReference type="FunFam" id="2.40.50.140:FF:000211">
    <property type="entry name" value="breast cancer type 2 susceptibility protein"/>
    <property type="match status" value="1"/>
</dbReference>
<dbReference type="GO" id="GO:0001556">
    <property type="term" value="P:oocyte maturation"/>
    <property type="evidence" value="ECO:0007669"/>
    <property type="project" value="Ensembl"/>
</dbReference>
<evidence type="ECO:0000256" key="15">
    <source>
        <dbReference type="SAM" id="MobiDB-lite"/>
    </source>
</evidence>
<dbReference type="GO" id="GO:0010485">
    <property type="term" value="F:histone H4 acetyltransferase activity"/>
    <property type="evidence" value="ECO:0007669"/>
    <property type="project" value="Ensembl"/>
</dbReference>
<keyword evidence="18" id="KW-1185">Reference proteome</keyword>
<dbReference type="InterPro" id="IPR015205">
    <property type="entry name" value="Tower_dom"/>
</dbReference>
<dbReference type="GO" id="GO:0005813">
    <property type="term" value="C:centrosome"/>
    <property type="evidence" value="ECO:0007669"/>
    <property type="project" value="UniProtKB-SubCell"/>
</dbReference>
<dbReference type="Pfam" id="PF09104">
    <property type="entry name" value="BRCA-2_OB3"/>
    <property type="match status" value="1"/>
</dbReference>
<dbReference type="GO" id="GO:0000722">
    <property type="term" value="P:telomere maintenance via recombination"/>
    <property type="evidence" value="ECO:0007669"/>
    <property type="project" value="Ensembl"/>
</dbReference>
<feature type="repeat" description="BRCA2" evidence="13">
    <location>
        <begin position="1511"/>
        <end position="1545"/>
    </location>
</feature>
<dbReference type="GO" id="GO:0032465">
    <property type="term" value="P:regulation of cytokinesis"/>
    <property type="evidence" value="ECO:0007669"/>
    <property type="project" value="Ensembl"/>
</dbReference>
<dbReference type="InterPro" id="IPR015525">
    <property type="entry name" value="BRCA2"/>
</dbReference>